<protein>
    <submittedName>
        <fullName evidence="1">10559_t:CDS:1</fullName>
    </submittedName>
</protein>
<comment type="caution">
    <text evidence="1">The sequence shown here is derived from an EMBL/GenBank/DDBJ whole genome shotgun (WGS) entry which is preliminary data.</text>
</comment>
<dbReference type="Proteomes" id="UP000789702">
    <property type="component" value="Unassembled WGS sequence"/>
</dbReference>
<proteinExistence type="predicted"/>
<evidence type="ECO:0000313" key="2">
    <source>
        <dbReference type="Proteomes" id="UP000789702"/>
    </source>
</evidence>
<name>A0ACA9KWS9_9GLOM</name>
<accession>A0ACA9KWS9</accession>
<evidence type="ECO:0000313" key="1">
    <source>
        <dbReference type="EMBL" id="CAG8496053.1"/>
    </source>
</evidence>
<gene>
    <name evidence="1" type="ORF">DHETER_LOCUS2784</name>
</gene>
<sequence>MSNENLSTLIDGFNKLNFSDCQKLADTDDPDGMHYLLRYYYDKMSIKEKKVNRVLIENNTQ</sequence>
<keyword evidence="2" id="KW-1185">Reference proteome</keyword>
<dbReference type="EMBL" id="CAJVPU010002165">
    <property type="protein sequence ID" value="CAG8496053.1"/>
    <property type="molecule type" value="Genomic_DNA"/>
</dbReference>
<reference evidence="1" key="1">
    <citation type="submission" date="2021-06" db="EMBL/GenBank/DDBJ databases">
        <authorList>
            <person name="Kallberg Y."/>
            <person name="Tangrot J."/>
            <person name="Rosling A."/>
        </authorList>
    </citation>
    <scope>NUCLEOTIDE SEQUENCE</scope>
    <source>
        <strain evidence="1">IL203A</strain>
    </source>
</reference>
<organism evidence="1 2">
    <name type="scientific">Dentiscutata heterogama</name>
    <dbReference type="NCBI Taxonomy" id="1316150"/>
    <lineage>
        <taxon>Eukaryota</taxon>
        <taxon>Fungi</taxon>
        <taxon>Fungi incertae sedis</taxon>
        <taxon>Mucoromycota</taxon>
        <taxon>Glomeromycotina</taxon>
        <taxon>Glomeromycetes</taxon>
        <taxon>Diversisporales</taxon>
        <taxon>Gigasporaceae</taxon>
        <taxon>Dentiscutata</taxon>
    </lineage>
</organism>